<sequence>MSSTGSGGSLNGGLAGVRIARSIGEASGSKSITGSAAGSAANLTHPGATQAALKVVQDQKMAAALRNVRDDIEHKAALQRKLQHFDQEEANLREAALMEARNLYEVRDR</sequence>
<dbReference type="AlphaFoldDB" id="A0A0L0T1A1"/>
<keyword evidence="2" id="KW-1185">Reference proteome</keyword>
<organism evidence="1 2">
    <name type="scientific">Allomyces macrogynus (strain ATCC 38327)</name>
    <name type="common">Allomyces javanicus var. macrogynus</name>
    <dbReference type="NCBI Taxonomy" id="578462"/>
    <lineage>
        <taxon>Eukaryota</taxon>
        <taxon>Fungi</taxon>
        <taxon>Fungi incertae sedis</taxon>
        <taxon>Blastocladiomycota</taxon>
        <taxon>Blastocladiomycetes</taxon>
        <taxon>Blastocladiales</taxon>
        <taxon>Blastocladiaceae</taxon>
        <taxon>Allomyces</taxon>
    </lineage>
</organism>
<reference evidence="2" key="2">
    <citation type="submission" date="2009-11" db="EMBL/GenBank/DDBJ databases">
        <title>The Genome Sequence of Allomyces macrogynus strain ATCC 38327.</title>
        <authorList>
            <consortium name="The Broad Institute Genome Sequencing Platform"/>
            <person name="Russ C."/>
            <person name="Cuomo C."/>
            <person name="Shea T."/>
            <person name="Young S.K."/>
            <person name="Zeng Q."/>
            <person name="Koehrsen M."/>
            <person name="Haas B."/>
            <person name="Borodovsky M."/>
            <person name="Guigo R."/>
            <person name="Alvarado L."/>
            <person name="Berlin A."/>
            <person name="Borenstein D."/>
            <person name="Chen Z."/>
            <person name="Engels R."/>
            <person name="Freedman E."/>
            <person name="Gellesch M."/>
            <person name="Goldberg J."/>
            <person name="Griggs A."/>
            <person name="Gujja S."/>
            <person name="Heiman D."/>
            <person name="Hepburn T."/>
            <person name="Howarth C."/>
            <person name="Jen D."/>
            <person name="Larson L."/>
            <person name="Lewis B."/>
            <person name="Mehta T."/>
            <person name="Park D."/>
            <person name="Pearson M."/>
            <person name="Roberts A."/>
            <person name="Saif S."/>
            <person name="Shenoy N."/>
            <person name="Sisk P."/>
            <person name="Stolte C."/>
            <person name="Sykes S."/>
            <person name="Walk T."/>
            <person name="White J."/>
            <person name="Yandava C."/>
            <person name="Burger G."/>
            <person name="Gray M.W."/>
            <person name="Holland P.W.H."/>
            <person name="King N."/>
            <person name="Lang F.B.F."/>
            <person name="Roger A.J."/>
            <person name="Ruiz-Trillo I."/>
            <person name="Lander E."/>
            <person name="Nusbaum C."/>
        </authorList>
    </citation>
    <scope>NUCLEOTIDE SEQUENCE [LARGE SCALE GENOMIC DNA]</scope>
    <source>
        <strain evidence="2">ATCC 38327</strain>
    </source>
</reference>
<protein>
    <submittedName>
        <fullName evidence="1">Uncharacterized protein</fullName>
    </submittedName>
</protein>
<evidence type="ECO:0000313" key="2">
    <source>
        <dbReference type="Proteomes" id="UP000054350"/>
    </source>
</evidence>
<gene>
    <name evidence="1" type="ORF">AMAG_12688</name>
</gene>
<dbReference type="EMBL" id="GG745357">
    <property type="protein sequence ID" value="KNE68516.1"/>
    <property type="molecule type" value="Genomic_DNA"/>
</dbReference>
<proteinExistence type="predicted"/>
<evidence type="ECO:0000313" key="1">
    <source>
        <dbReference type="EMBL" id="KNE68516.1"/>
    </source>
</evidence>
<name>A0A0L0T1A1_ALLM3</name>
<dbReference type="Proteomes" id="UP000054350">
    <property type="component" value="Unassembled WGS sequence"/>
</dbReference>
<reference evidence="1 2" key="1">
    <citation type="submission" date="2009-11" db="EMBL/GenBank/DDBJ databases">
        <title>Annotation of Allomyces macrogynus ATCC 38327.</title>
        <authorList>
            <consortium name="The Broad Institute Genome Sequencing Platform"/>
            <person name="Russ C."/>
            <person name="Cuomo C."/>
            <person name="Burger G."/>
            <person name="Gray M.W."/>
            <person name="Holland P.W.H."/>
            <person name="King N."/>
            <person name="Lang F.B.F."/>
            <person name="Roger A.J."/>
            <person name="Ruiz-Trillo I."/>
            <person name="Young S.K."/>
            <person name="Zeng Q."/>
            <person name="Gargeya S."/>
            <person name="Fitzgerald M."/>
            <person name="Haas B."/>
            <person name="Abouelleil A."/>
            <person name="Alvarado L."/>
            <person name="Arachchi H.M."/>
            <person name="Berlin A."/>
            <person name="Chapman S.B."/>
            <person name="Gearin G."/>
            <person name="Goldberg J."/>
            <person name="Griggs A."/>
            <person name="Gujja S."/>
            <person name="Hansen M."/>
            <person name="Heiman D."/>
            <person name="Howarth C."/>
            <person name="Larimer J."/>
            <person name="Lui A."/>
            <person name="MacDonald P.J.P."/>
            <person name="McCowen C."/>
            <person name="Montmayeur A."/>
            <person name="Murphy C."/>
            <person name="Neiman D."/>
            <person name="Pearson M."/>
            <person name="Priest M."/>
            <person name="Roberts A."/>
            <person name="Saif S."/>
            <person name="Shea T."/>
            <person name="Sisk P."/>
            <person name="Stolte C."/>
            <person name="Sykes S."/>
            <person name="Wortman J."/>
            <person name="Nusbaum C."/>
            <person name="Birren B."/>
        </authorList>
    </citation>
    <scope>NUCLEOTIDE SEQUENCE [LARGE SCALE GENOMIC DNA]</scope>
    <source>
        <strain evidence="1 2">ATCC 38327</strain>
    </source>
</reference>
<accession>A0A0L0T1A1</accession>
<dbReference type="VEuPathDB" id="FungiDB:AMAG_12688"/>